<evidence type="ECO:0000256" key="6">
    <source>
        <dbReference type="SAM" id="SignalP"/>
    </source>
</evidence>
<dbReference type="Gene3D" id="3.40.50.200">
    <property type="entry name" value="Peptidase S8/S53 domain"/>
    <property type="match status" value="1"/>
</dbReference>
<evidence type="ECO:0000259" key="7">
    <source>
        <dbReference type="Pfam" id="PF00082"/>
    </source>
</evidence>
<dbReference type="CDD" id="cd05561">
    <property type="entry name" value="Peptidases_S8_4"/>
    <property type="match status" value="1"/>
</dbReference>
<dbReference type="Proteomes" id="UP001424459">
    <property type="component" value="Unassembled WGS sequence"/>
</dbReference>
<dbReference type="PROSITE" id="PS00138">
    <property type="entry name" value="SUBTILASE_SER"/>
    <property type="match status" value="1"/>
</dbReference>
<feature type="active site" description="Charge relay system" evidence="5">
    <location>
        <position position="398"/>
    </location>
</feature>
<dbReference type="PROSITE" id="PS51892">
    <property type="entry name" value="SUBTILASE"/>
    <property type="match status" value="1"/>
</dbReference>
<dbReference type="InterPro" id="IPR036852">
    <property type="entry name" value="Peptidase_S8/S53_dom_sf"/>
</dbReference>
<accession>A0ABP7U9E9</accession>
<keyword evidence="6" id="KW-0732">Signal</keyword>
<dbReference type="SUPFAM" id="SSF52743">
    <property type="entry name" value="Subtilisin-like"/>
    <property type="match status" value="1"/>
</dbReference>
<dbReference type="PANTHER" id="PTHR43806:SF11">
    <property type="entry name" value="CEREVISIN-RELATED"/>
    <property type="match status" value="1"/>
</dbReference>
<dbReference type="InterPro" id="IPR023828">
    <property type="entry name" value="Peptidase_S8_Ser-AS"/>
</dbReference>
<feature type="domain" description="Peptidase S8/S53" evidence="7">
    <location>
        <begin position="243"/>
        <end position="413"/>
    </location>
</feature>
<keyword evidence="2 5" id="KW-0645">Protease</keyword>
<reference evidence="9" key="1">
    <citation type="journal article" date="2019" name="Int. J. Syst. Evol. Microbiol.">
        <title>The Global Catalogue of Microorganisms (GCM) 10K type strain sequencing project: providing services to taxonomists for standard genome sequencing and annotation.</title>
        <authorList>
            <consortium name="The Broad Institute Genomics Platform"/>
            <consortium name="The Broad Institute Genome Sequencing Center for Infectious Disease"/>
            <person name="Wu L."/>
            <person name="Ma J."/>
        </authorList>
    </citation>
    <scope>NUCLEOTIDE SEQUENCE [LARGE SCALE GENOMIC DNA]</scope>
    <source>
        <strain evidence="9">JCM 17564</strain>
    </source>
</reference>
<protein>
    <recommendedName>
        <fullName evidence="7">Peptidase S8/S53 domain-containing protein</fullName>
    </recommendedName>
</protein>
<evidence type="ECO:0000256" key="1">
    <source>
        <dbReference type="ARBA" id="ARBA00011073"/>
    </source>
</evidence>
<evidence type="ECO:0000313" key="8">
    <source>
        <dbReference type="EMBL" id="GAA4038159.1"/>
    </source>
</evidence>
<organism evidence="8 9">
    <name type="scientific">Sphingomonas rosea</name>
    <dbReference type="NCBI Taxonomy" id="335605"/>
    <lineage>
        <taxon>Bacteria</taxon>
        <taxon>Pseudomonadati</taxon>
        <taxon>Pseudomonadota</taxon>
        <taxon>Alphaproteobacteria</taxon>
        <taxon>Sphingomonadales</taxon>
        <taxon>Sphingomonadaceae</taxon>
        <taxon>Sphingomonas</taxon>
    </lineage>
</organism>
<dbReference type="Pfam" id="PF00082">
    <property type="entry name" value="Peptidase_S8"/>
    <property type="match status" value="1"/>
</dbReference>
<evidence type="ECO:0000256" key="2">
    <source>
        <dbReference type="ARBA" id="ARBA00022670"/>
    </source>
</evidence>
<evidence type="ECO:0000256" key="3">
    <source>
        <dbReference type="ARBA" id="ARBA00022801"/>
    </source>
</evidence>
<keyword evidence="9" id="KW-1185">Reference proteome</keyword>
<keyword evidence="4 5" id="KW-0720">Serine protease</keyword>
<feature type="active site" description="Charge relay system" evidence="5">
    <location>
        <position position="246"/>
    </location>
</feature>
<feature type="active site" description="Charge relay system" evidence="5">
    <location>
        <position position="218"/>
    </location>
</feature>
<gene>
    <name evidence="8" type="ORF">GCM10022281_18650</name>
</gene>
<dbReference type="EMBL" id="BAABBR010000001">
    <property type="protein sequence ID" value="GAA4038159.1"/>
    <property type="molecule type" value="Genomic_DNA"/>
</dbReference>
<name>A0ABP7U9E9_9SPHN</name>
<evidence type="ECO:0000256" key="5">
    <source>
        <dbReference type="PROSITE-ProRule" id="PRU01240"/>
    </source>
</evidence>
<comment type="similarity">
    <text evidence="1 5">Belongs to the peptidase S8 family.</text>
</comment>
<comment type="caution">
    <text evidence="8">The sequence shown here is derived from an EMBL/GenBank/DDBJ whole genome shotgun (WGS) entry which is preliminary data.</text>
</comment>
<evidence type="ECO:0000313" key="9">
    <source>
        <dbReference type="Proteomes" id="UP001424459"/>
    </source>
</evidence>
<feature type="signal peptide" evidence="6">
    <location>
        <begin position="1"/>
        <end position="19"/>
    </location>
</feature>
<proteinExistence type="inferred from homology"/>
<dbReference type="InterPro" id="IPR050131">
    <property type="entry name" value="Peptidase_S8_subtilisin-like"/>
</dbReference>
<evidence type="ECO:0000256" key="4">
    <source>
        <dbReference type="ARBA" id="ARBA00022825"/>
    </source>
</evidence>
<keyword evidence="3 5" id="KW-0378">Hydrolase</keyword>
<dbReference type="InterPro" id="IPR000209">
    <property type="entry name" value="Peptidase_S8/S53_dom"/>
</dbReference>
<sequence length="447" mass="44596">MSRRSSALAALLMAGAALAAGTAARAQLLPSLPVGVPSLPLPGATRGLPVVGDLLSGISQSEQQAAIAPSLDRLGVAPAIGGLAESSLAELRRLRLGELVRTNRETLEMGQGGAPVRRGVLIAIDPDAEDLARAARLGYRVEAREDLGGLTSVTLRLPRGISVKEGVKQLAKAAPGMTLDADPIYEPAGGALLPIAGAVLAGASPPPVPAGKVIVMIDGGVAAHPSLARARLVQQGFAGAAKPTGHGTAVASLLVGQDGQFRGAAGGATLYVADVYGGSPAAGSASAIVRALAWAASKNPDAISISLVGPSSILLQRAVAILAARGIRMVAAVGNDGPAAPIQYPAAYPAVTAVTAVDARDRALPEAGRAARLDFAAPGADMAAALPGRGYAKVRGTSFATPLVAARLAATGSAQALEREVAQGRGKVGRGIVCRTCRTDPKVVGAK</sequence>
<feature type="chain" id="PRO_5046615259" description="Peptidase S8/S53 domain-containing protein" evidence="6">
    <location>
        <begin position="20"/>
        <end position="447"/>
    </location>
</feature>
<dbReference type="PANTHER" id="PTHR43806">
    <property type="entry name" value="PEPTIDASE S8"/>
    <property type="match status" value="1"/>
</dbReference>